<evidence type="ECO:0000313" key="3">
    <source>
        <dbReference type="Proteomes" id="UP000007879"/>
    </source>
</evidence>
<feature type="coiled-coil region" evidence="1">
    <location>
        <begin position="87"/>
        <end position="114"/>
    </location>
</feature>
<name>A0AAN0JH93_AMPQE</name>
<organism evidence="2 3">
    <name type="scientific">Amphimedon queenslandica</name>
    <name type="common">Sponge</name>
    <dbReference type="NCBI Taxonomy" id="400682"/>
    <lineage>
        <taxon>Eukaryota</taxon>
        <taxon>Metazoa</taxon>
        <taxon>Porifera</taxon>
        <taxon>Demospongiae</taxon>
        <taxon>Heteroscleromorpha</taxon>
        <taxon>Haplosclerida</taxon>
        <taxon>Niphatidae</taxon>
        <taxon>Amphimedon</taxon>
    </lineage>
</organism>
<reference evidence="3" key="1">
    <citation type="journal article" date="2010" name="Nature">
        <title>The Amphimedon queenslandica genome and the evolution of animal complexity.</title>
        <authorList>
            <person name="Srivastava M."/>
            <person name="Simakov O."/>
            <person name="Chapman J."/>
            <person name="Fahey B."/>
            <person name="Gauthier M.E."/>
            <person name="Mitros T."/>
            <person name="Richards G.S."/>
            <person name="Conaco C."/>
            <person name="Dacre M."/>
            <person name="Hellsten U."/>
            <person name="Larroux C."/>
            <person name="Putnam N.H."/>
            <person name="Stanke M."/>
            <person name="Adamska M."/>
            <person name="Darling A."/>
            <person name="Degnan S.M."/>
            <person name="Oakley T.H."/>
            <person name="Plachetzki D.C."/>
            <person name="Zhai Y."/>
            <person name="Adamski M."/>
            <person name="Calcino A."/>
            <person name="Cummins S.F."/>
            <person name="Goodstein D.M."/>
            <person name="Harris C."/>
            <person name="Jackson D.J."/>
            <person name="Leys S.P."/>
            <person name="Shu S."/>
            <person name="Woodcroft B.J."/>
            <person name="Vervoort M."/>
            <person name="Kosik K.S."/>
            <person name="Manning G."/>
            <person name="Degnan B.M."/>
            <person name="Rokhsar D.S."/>
        </authorList>
    </citation>
    <scope>NUCLEOTIDE SEQUENCE [LARGE SCALE GENOMIC DNA]</scope>
</reference>
<reference evidence="2" key="2">
    <citation type="submission" date="2024-06" db="UniProtKB">
        <authorList>
            <consortium name="EnsemblMetazoa"/>
        </authorList>
    </citation>
    <scope>IDENTIFICATION</scope>
</reference>
<accession>A0AAN0JH93</accession>
<dbReference type="GeneID" id="109584763"/>
<dbReference type="EnsemblMetazoa" id="XM_020000607.1">
    <property type="protein sequence ID" value="XP_019856166.1"/>
    <property type="gene ID" value="LOC109584763"/>
</dbReference>
<keyword evidence="1" id="KW-0175">Coiled coil</keyword>
<proteinExistence type="predicted"/>
<evidence type="ECO:0000256" key="1">
    <source>
        <dbReference type="SAM" id="Coils"/>
    </source>
</evidence>
<protein>
    <submittedName>
        <fullName evidence="2">Uncharacterized protein</fullName>
    </submittedName>
</protein>
<dbReference type="Proteomes" id="UP000007879">
    <property type="component" value="Unassembled WGS sequence"/>
</dbReference>
<dbReference type="RefSeq" id="XP_019856166.1">
    <property type="nucleotide sequence ID" value="XM_020000607.1"/>
</dbReference>
<dbReference type="AlphaFoldDB" id="A0AAN0JH93"/>
<sequence>MKKLYESLKKQSILAKEKQELSERLLALIKEQELPKQQGPDDKEEQELKSELQETKAILDIYISKQQEQKAVEETLKTDIYLKDKTIADLVQEKSQLSKEMSQLLEEISELKTEKENGNPQLVNFIFLVIDFTSKLKEINSNNEKILSRQEEIQTKSQDLMTILTDSDRIISELFVKTEETEKDFDEQLQKDDRAEKQRQLQENISTALSVQQESMKEGSDLMQELSENNDLLENVIESSKYLQKKHTTCTYAGLVYYEEHGVENLVTFTAVRKLDALLEFIKKKHPQAKLGPHVYFRIASPDGFVELDFNAPQDEPFTGWSIEPHTTPCRLYQRDIYNFGDKDYSLPPSCLVSVYGSPDAVPTLLYSVPLVGVADPVTLHIHVSRRNTPIAVGAASAGSSTQSVKRERGFDIKTAKQKIKQVMIENHSDFADILESSLKEIANKLFEAKIVTQQVQRSPTYDAIAYSFLAIMNLFDSKSDLEKHCVKYLEALSSVGGQVEFAANLLREKWTAALEGTLQFEQSVKRVDDNI</sequence>
<keyword evidence="3" id="KW-1185">Reference proteome</keyword>
<evidence type="ECO:0000313" key="2">
    <source>
        <dbReference type="EnsemblMetazoa" id="XP_019856166.1"/>
    </source>
</evidence>
<dbReference type="KEGG" id="aqu:109584763"/>